<keyword evidence="6" id="KW-0539">Nucleus</keyword>
<reference evidence="8 9" key="1">
    <citation type="journal article" date="2018" name="New Phytol.">
        <title>Phylogenomics of Endogonaceae and evolution of mycorrhizas within Mucoromycota.</title>
        <authorList>
            <person name="Chang Y."/>
            <person name="Desiro A."/>
            <person name="Na H."/>
            <person name="Sandor L."/>
            <person name="Lipzen A."/>
            <person name="Clum A."/>
            <person name="Barry K."/>
            <person name="Grigoriev I.V."/>
            <person name="Martin F.M."/>
            <person name="Stajich J.E."/>
            <person name="Smith M.E."/>
            <person name="Bonito G."/>
            <person name="Spatafora J.W."/>
        </authorList>
    </citation>
    <scope>NUCLEOTIDE SEQUENCE [LARGE SCALE GENOMIC DNA]</scope>
    <source>
        <strain evidence="8 9">AD002</strain>
    </source>
</reference>
<dbReference type="GO" id="GO:0006310">
    <property type="term" value="P:DNA recombination"/>
    <property type="evidence" value="ECO:0007669"/>
    <property type="project" value="UniProtKB-KW"/>
</dbReference>
<evidence type="ECO:0000256" key="4">
    <source>
        <dbReference type="ARBA" id="ARBA00023172"/>
    </source>
</evidence>
<dbReference type="EMBL" id="RBNJ01000458">
    <property type="protein sequence ID" value="RUS34494.1"/>
    <property type="molecule type" value="Genomic_DNA"/>
</dbReference>
<dbReference type="GO" id="GO:0006281">
    <property type="term" value="P:DNA repair"/>
    <property type="evidence" value="ECO:0007669"/>
    <property type="project" value="UniProtKB-KW"/>
</dbReference>
<comment type="caution">
    <text evidence="8">The sequence shown here is derived from an EMBL/GenBank/DDBJ whole genome shotgun (WGS) entry which is preliminary data.</text>
</comment>
<evidence type="ECO:0000256" key="6">
    <source>
        <dbReference type="ARBA" id="ARBA00023242"/>
    </source>
</evidence>
<sequence>MTLSTVLRITSTTHDGVMHCARFHFFQHSLSVLAIQMSNFLGPFTVRHDHGYIRQLIGDRNGGRALGWLGFRGDRQRLCNSSGVCGGIIVDAIDNVVVHYFNWHHILRVPGGTRKADDFVKNDRLSKGEWDNENEDDDDKDFHVVHKQLAGFVRKDKVMYGMMLRYEPIDIDELYVKLCTKYRAIICTTDQLKWFLDKEGIVFKGSEDWHKPKARCKRTKKK</sequence>
<dbReference type="InterPro" id="IPR018574">
    <property type="entry name" value="Structure-sp_endonuc_su_Slx4"/>
</dbReference>
<organism evidence="8 9">
    <name type="scientific">Jimgerdemannia flammicorona</name>
    <dbReference type="NCBI Taxonomy" id="994334"/>
    <lineage>
        <taxon>Eukaryota</taxon>
        <taxon>Fungi</taxon>
        <taxon>Fungi incertae sedis</taxon>
        <taxon>Mucoromycota</taxon>
        <taxon>Mucoromycotina</taxon>
        <taxon>Endogonomycetes</taxon>
        <taxon>Endogonales</taxon>
        <taxon>Endogonaceae</taxon>
        <taxon>Jimgerdemannia</taxon>
    </lineage>
</organism>
<dbReference type="AlphaFoldDB" id="A0A433QXQ3"/>
<dbReference type="Pfam" id="PF09494">
    <property type="entry name" value="Slx4"/>
    <property type="match status" value="1"/>
</dbReference>
<comment type="subcellular location">
    <subcellularLocation>
        <location evidence="1">Nucleus</location>
    </subcellularLocation>
</comment>
<evidence type="ECO:0000256" key="5">
    <source>
        <dbReference type="ARBA" id="ARBA00023204"/>
    </source>
</evidence>
<gene>
    <name evidence="8" type="ORF">BC938DRAFT_480128</name>
</gene>
<keyword evidence="4" id="KW-0233">DNA recombination</keyword>
<dbReference type="Proteomes" id="UP000274822">
    <property type="component" value="Unassembled WGS sequence"/>
</dbReference>
<evidence type="ECO:0000256" key="2">
    <source>
        <dbReference type="ARBA" id="ARBA00006661"/>
    </source>
</evidence>
<dbReference type="GO" id="GO:0006260">
    <property type="term" value="P:DNA replication"/>
    <property type="evidence" value="ECO:0007669"/>
    <property type="project" value="InterPro"/>
</dbReference>
<keyword evidence="3" id="KW-0227">DNA damage</keyword>
<keyword evidence="9" id="KW-1185">Reference proteome</keyword>
<dbReference type="GO" id="GO:0033557">
    <property type="term" value="C:Slx1-Slx4 complex"/>
    <property type="evidence" value="ECO:0007669"/>
    <property type="project" value="InterPro"/>
</dbReference>
<protein>
    <recommendedName>
        <fullName evidence="7">Structure-specific endonuclease subunit SLX4</fullName>
    </recommendedName>
</protein>
<proteinExistence type="inferred from homology"/>
<accession>A0A433QXQ3</accession>
<keyword evidence="5" id="KW-0234">DNA repair</keyword>
<name>A0A433QXQ3_9FUNG</name>
<comment type="similarity">
    <text evidence="2">Belongs to the SLX4 family.</text>
</comment>
<evidence type="ECO:0000256" key="7">
    <source>
        <dbReference type="ARBA" id="ARBA00029496"/>
    </source>
</evidence>
<evidence type="ECO:0000313" key="8">
    <source>
        <dbReference type="EMBL" id="RUS34494.1"/>
    </source>
</evidence>
<evidence type="ECO:0000313" key="9">
    <source>
        <dbReference type="Proteomes" id="UP000274822"/>
    </source>
</evidence>
<evidence type="ECO:0000256" key="1">
    <source>
        <dbReference type="ARBA" id="ARBA00004123"/>
    </source>
</evidence>
<evidence type="ECO:0000256" key="3">
    <source>
        <dbReference type="ARBA" id="ARBA00022763"/>
    </source>
</evidence>